<dbReference type="InterPro" id="IPR027417">
    <property type="entry name" value="P-loop_NTPase"/>
</dbReference>
<dbReference type="FunFam" id="1.20.1560.10:FF:000018">
    <property type="entry name" value="ATP-binding cassette subfamily B member 11"/>
    <property type="match status" value="1"/>
</dbReference>
<evidence type="ECO:0000259" key="15">
    <source>
        <dbReference type="PROSITE" id="PS50893"/>
    </source>
</evidence>
<feature type="transmembrane region" description="Helical" evidence="14">
    <location>
        <begin position="89"/>
        <end position="112"/>
    </location>
</feature>
<dbReference type="CDD" id="cd03249">
    <property type="entry name" value="ABC_MTABC3_MDL1_MDL2"/>
    <property type="match status" value="2"/>
</dbReference>
<evidence type="ECO:0000256" key="13">
    <source>
        <dbReference type="ARBA" id="ARBA00034018"/>
    </source>
</evidence>
<keyword evidence="4" id="KW-0813">Transport</keyword>
<dbReference type="InterPro" id="IPR039421">
    <property type="entry name" value="Type_1_exporter"/>
</dbReference>
<accession>A0A5E4N1Q7</accession>
<dbReference type="PROSITE" id="PS50893">
    <property type="entry name" value="ABC_TRANSPORTER_2"/>
    <property type="match status" value="2"/>
</dbReference>
<feature type="domain" description="ABC transmembrane type-1" evidence="16">
    <location>
        <begin position="92"/>
        <end position="412"/>
    </location>
</feature>
<feature type="domain" description="ABC transmembrane type-1" evidence="16">
    <location>
        <begin position="776"/>
        <end position="1062"/>
    </location>
</feature>
<dbReference type="GO" id="GO:0017085">
    <property type="term" value="P:response to insecticide"/>
    <property type="evidence" value="ECO:0007669"/>
    <property type="project" value="UniProtKB-ARBA"/>
</dbReference>
<feature type="domain" description="ABC transporter" evidence="15">
    <location>
        <begin position="1096"/>
        <end position="1335"/>
    </location>
</feature>
<dbReference type="PROSITE" id="PS00211">
    <property type="entry name" value="ABC_TRANSPORTER_1"/>
    <property type="match status" value="2"/>
</dbReference>
<feature type="transmembrane region" description="Helical" evidence="14">
    <location>
        <begin position="349"/>
        <end position="373"/>
    </location>
</feature>
<evidence type="ECO:0000256" key="8">
    <source>
        <dbReference type="ARBA" id="ARBA00022840"/>
    </source>
</evidence>
<dbReference type="FunFam" id="1.20.1560.10:FF:000121">
    <property type="entry name" value="ABC transporter B family member 9"/>
    <property type="match status" value="1"/>
</dbReference>
<feature type="transmembrane region" description="Helical" evidence="14">
    <location>
        <begin position="385"/>
        <end position="407"/>
    </location>
</feature>
<gene>
    <name evidence="17" type="ORF">CINCED_3A013935</name>
</gene>
<feature type="transmembrane region" description="Helical" evidence="14">
    <location>
        <begin position="997"/>
        <end position="1015"/>
    </location>
</feature>
<dbReference type="InterPro" id="IPR017871">
    <property type="entry name" value="ABC_transporter-like_CS"/>
</dbReference>
<dbReference type="SUPFAM" id="SSF90123">
    <property type="entry name" value="ABC transporter transmembrane region"/>
    <property type="match status" value="2"/>
</dbReference>
<feature type="transmembrane region" description="Helical" evidence="14">
    <location>
        <begin position="921"/>
        <end position="937"/>
    </location>
</feature>
<dbReference type="PANTHER" id="PTHR43394:SF27">
    <property type="entry name" value="ATP-DEPENDENT TRANSLOCASE ABCB1-LIKE"/>
    <property type="match status" value="1"/>
</dbReference>
<dbReference type="GO" id="GO:0005743">
    <property type="term" value="C:mitochondrial inner membrane"/>
    <property type="evidence" value="ECO:0007669"/>
    <property type="project" value="TreeGrafter"/>
</dbReference>
<dbReference type="InterPro" id="IPR011527">
    <property type="entry name" value="ABC1_TM_dom"/>
</dbReference>
<keyword evidence="8" id="KW-0067">ATP-binding</keyword>
<evidence type="ECO:0000256" key="3">
    <source>
        <dbReference type="ARBA" id="ARBA00012191"/>
    </source>
</evidence>
<dbReference type="InterPro" id="IPR036640">
    <property type="entry name" value="ABC1_TM_sf"/>
</dbReference>
<keyword evidence="18" id="KW-1185">Reference proteome</keyword>
<evidence type="ECO:0000256" key="7">
    <source>
        <dbReference type="ARBA" id="ARBA00022741"/>
    </source>
</evidence>
<evidence type="ECO:0000256" key="9">
    <source>
        <dbReference type="ARBA" id="ARBA00022967"/>
    </source>
</evidence>
<evidence type="ECO:0000259" key="16">
    <source>
        <dbReference type="PROSITE" id="PS50929"/>
    </source>
</evidence>
<keyword evidence="7" id="KW-0547">Nucleotide-binding</keyword>
<evidence type="ECO:0000256" key="4">
    <source>
        <dbReference type="ARBA" id="ARBA00022448"/>
    </source>
</evidence>
<evidence type="ECO:0000256" key="14">
    <source>
        <dbReference type="SAM" id="Phobius"/>
    </source>
</evidence>
<sequence>MPSNSYTVVSQGDRTNGFDKTKAQKYECVEETELPSIMVSASINPGLSNSTLHLNKTTVKTKCKIEKGTDEEKFGLFRVFRYADIWDKILMIVGIVMSLATGASLPILAMFFGSMTNTFIRQTAAQNPVMISKPAVYELHNLTSSEIFTESSPIPPLTPDEFDSYMTQFSLFYLYIGIVVLCAAFVQTWCWEMACERQIYRLRNVFFTQIIRQDITWFDTNQSSDLTTKLFDDLERVREGISSKFSLLTQYISTFVSGLLVGFYISPKLTGLLLLVGPIIIGITAFLSLYASKACCLEQIKYSIAGSIAEEVFTAIRTVAAFGLEKQGISRYVAALKEGRNIATKRYRIFSIGLGTVFMLMYIGYGVAFYYGACLVLKGEATPGTVFTVFFSVMAGAFSIGSALPYLNSVSTAIGVAKNLYGIIDRVPKIDSYSNAGLKPKTFVGKINVKNVDFRYPSRPETKVLDNLNLTIEPGQTVALVGSSGAGKSTIVGLLLRFYDPEAGEIYLDSTKLSSLNVHWLRDQIGIVSQEPILFGVSIADNIRYGREDITNEELIGAAVQASAHDFIKELPNGYNTYVGDRGCQLSGGQKQRIAIARALVRNPKILLLDEATSALDSQNEGIVQEALDRVMKGRTTIIIAHRLSTIRNADVIHAMKNGKIYESGTHDELMEKKGLYHNLVLTQIKVCDNDRHKISNLQGDGANSVNDNEIFDVSSLCEDDGELEEHTKCSEELQKLTKTRKTSVPKLHNNYTKKSSKYCMWKLMKVNSPEWIHLLLGCIGCIVNGGLVPIYAYFYGQVFESLTLQGEALEREARFWSFMFVLLGIASGLAIVCQTWFLTYASEKLMMRLRAMAFTNILRQAVGWFDNKDSSPGCLTTKLARDAPVVKAAGGMRAGQVMSAVVTLTTAVIIAFIYGWKLAIVLALAVPLIIGAGYQQQMGLRKNQRRDAKFMDEAGRIATESVQNVRTVQSLGKENKFSDLYRKSLKIPNKEAKKQVYMYAALFALSQSITYVLYSVAFKYGSYLVLQGEMTPSAVYRVFFALSFSAHSVGHTMAFLQDYAKAKHSASLIFQLIEKPTEIDSQSKEGDKPEITGKITFKGVHFSYPTRKSNKILNNMNFTVEPGKTLALVGESGCGKSTVISLIERFYNPICGLIEVDDCDIQSININHLRKNIGLVTQEPVLFDCSIKENISYGVNDKNDVPFDAIVEAAKKANAHTFIMSLPKGYDTPAGDRGTQLSGGQKQRIAIARALIRNPKILLLDEATSALDTESEQIVQEALDEARKGRTCITIAHRLSTVQSADVIAVVCRGQIIELGTHEELHELQGCYYKLVKRQQM</sequence>
<organism evidence="17 18">
    <name type="scientific">Cinara cedri</name>
    <dbReference type="NCBI Taxonomy" id="506608"/>
    <lineage>
        <taxon>Eukaryota</taxon>
        <taxon>Metazoa</taxon>
        <taxon>Ecdysozoa</taxon>
        <taxon>Arthropoda</taxon>
        <taxon>Hexapoda</taxon>
        <taxon>Insecta</taxon>
        <taxon>Pterygota</taxon>
        <taxon>Neoptera</taxon>
        <taxon>Paraneoptera</taxon>
        <taxon>Hemiptera</taxon>
        <taxon>Sternorrhyncha</taxon>
        <taxon>Aphidomorpha</taxon>
        <taxon>Aphidoidea</taxon>
        <taxon>Aphididae</taxon>
        <taxon>Lachninae</taxon>
        <taxon>Cinara</taxon>
    </lineage>
</organism>
<reference evidence="17 18" key="1">
    <citation type="submission" date="2019-08" db="EMBL/GenBank/DDBJ databases">
        <authorList>
            <person name="Alioto T."/>
            <person name="Alioto T."/>
            <person name="Gomez Garrido J."/>
        </authorList>
    </citation>
    <scope>NUCLEOTIDE SEQUENCE [LARGE SCALE GENOMIC DNA]</scope>
</reference>
<dbReference type="PANTHER" id="PTHR43394">
    <property type="entry name" value="ATP-DEPENDENT PERMEASE MDL1, MITOCHONDRIAL"/>
    <property type="match status" value="1"/>
</dbReference>
<dbReference type="Gene3D" id="1.20.1560.10">
    <property type="entry name" value="ABC transporter type 1, transmembrane domain"/>
    <property type="match status" value="3"/>
</dbReference>
<feature type="transmembrane region" description="Helical" evidence="14">
    <location>
        <begin position="172"/>
        <end position="191"/>
    </location>
</feature>
<dbReference type="Proteomes" id="UP000325440">
    <property type="component" value="Unassembled WGS sequence"/>
</dbReference>
<comment type="subcellular location">
    <subcellularLocation>
        <location evidence="1">Membrane</location>
        <topology evidence="1">Multi-pass membrane protein</topology>
    </subcellularLocation>
</comment>
<dbReference type="GO" id="GO:0005524">
    <property type="term" value="F:ATP binding"/>
    <property type="evidence" value="ECO:0007669"/>
    <property type="project" value="UniProtKB-KW"/>
</dbReference>
<dbReference type="Pfam" id="PF00005">
    <property type="entry name" value="ABC_tran"/>
    <property type="match status" value="2"/>
</dbReference>
<feature type="transmembrane region" description="Helical" evidence="14">
    <location>
        <begin position="816"/>
        <end position="841"/>
    </location>
</feature>
<name>A0A5E4N1Q7_9HEMI</name>
<dbReference type="EC" id="7.6.2.2" evidence="3"/>
<evidence type="ECO:0000256" key="2">
    <source>
        <dbReference type="ARBA" id="ARBA00007577"/>
    </source>
</evidence>
<evidence type="ECO:0000256" key="12">
    <source>
        <dbReference type="ARBA" id="ARBA00023180"/>
    </source>
</evidence>
<keyword evidence="9" id="KW-1278">Translocase</keyword>
<evidence type="ECO:0000256" key="10">
    <source>
        <dbReference type="ARBA" id="ARBA00022989"/>
    </source>
</evidence>
<dbReference type="GO" id="GO:0097254">
    <property type="term" value="P:renal tubular secretion"/>
    <property type="evidence" value="ECO:0007669"/>
    <property type="project" value="UniProtKB-ARBA"/>
</dbReference>
<feature type="transmembrane region" description="Helical" evidence="14">
    <location>
        <begin position="245"/>
        <end position="265"/>
    </location>
</feature>
<dbReference type="SUPFAM" id="SSF52540">
    <property type="entry name" value="P-loop containing nucleoside triphosphate hydrolases"/>
    <property type="match status" value="2"/>
</dbReference>
<feature type="domain" description="ABC transporter" evidence="15">
    <location>
        <begin position="447"/>
        <end position="683"/>
    </location>
</feature>
<feature type="transmembrane region" description="Helical" evidence="14">
    <location>
        <begin position="772"/>
        <end position="796"/>
    </location>
</feature>
<dbReference type="InterPro" id="IPR003439">
    <property type="entry name" value="ABC_transporter-like_ATP-bd"/>
</dbReference>
<evidence type="ECO:0000313" key="17">
    <source>
        <dbReference type="EMBL" id="VVC36192.1"/>
    </source>
</evidence>
<dbReference type="CDD" id="cd18578">
    <property type="entry name" value="ABC_6TM_Pgp_ABCB1_D2_like"/>
    <property type="match status" value="1"/>
</dbReference>
<dbReference type="SMART" id="SM00382">
    <property type="entry name" value="AAA"/>
    <property type="match status" value="2"/>
</dbReference>
<evidence type="ECO:0000256" key="5">
    <source>
        <dbReference type="ARBA" id="ARBA00022692"/>
    </source>
</evidence>
<evidence type="ECO:0000313" key="18">
    <source>
        <dbReference type="Proteomes" id="UP000325440"/>
    </source>
</evidence>
<dbReference type="InterPro" id="IPR003593">
    <property type="entry name" value="AAA+_ATPase"/>
</dbReference>
<dbReference type="GO" id="GO:0015421">
    <property type="term" value="F:ABC-type oligopeptide transporter activity"/>
    <property type="evidence" value="ECO:0007669"/>
    <property type="project" value="TreeGrafter"/>
</dbReference>
<evidence type="ECO:0000256" key="6">
    <source>
        <dbReference type="ARBA" id="ARBA00022737"/>
    </source>
</evidence>
<protein>
    <recommendedName>
        <fullName evidence="3">ABC-type xenobiotic transporter</fullName>
        <ecNumber evidence="3">7.6.2.2</ecNumber>
    </recommendedName>
</protein>
<comment type="similarity">
    <text evidence="2">Belongs to the ABC transporter superfamily. ABCB family. Multidrug resistance exporter (TC 3.A.1.201) subfamily.</text>
</comment>
<dbReference type="GO" id="GO:0008559">
    <property type="term" value="F:ABC-type xenobiotic transporter activity"/>
    <property type="evidence" value="ECO:0007669"/>
    <property type="project" value="UniProtKB-EC"/>
</dbReference>
<keyword evidence="12" id="KW-0325">Glycoprotein</keyword>
<dbReference type="OrthoDB" id="6500128at2759"/>
<dbReference type="Pfam" id="PF00664">
    <property type="entry name" value="ABC_membrane"/>
    <property type="match status" value="2"/>
</dbReference>
<dbReference type="PROSITE" id="PS50929">
    <property type="entry name" value="ABC_TM1F"/>
    <property type="match status" value="2"/>
</dbReference>
<dbReference type="FunFam" id="3.40.50.300:FF:000205">
    <property type="entry name" value="ABC transporter B family member 4"/>
    <property type="match status" value="1"/>
</dbReference>
<keyword evidence="11 14" id="KW-0472">Membrane</keyword>
<dbReference type="GO" id="GO:0090374">
    <property type="term" value="P:oligopeptide export from mitochondrion"/>
    <property type="evidence" value="ECO:0007669"/>
    <property type="project" value="TreeGrafter"/>
</dbReference>
<keyword evidence="6" id="KW-0677">Repeat</keyword>
<dbReference type="Gene3D" id="3.40.50.300">
    <property type="entry name" value="P-loop containing nucleotide triphosphate hydrolases"/>
    <property type="match status" value="3"/>
</dbReference>
<dbReference type="EMBL" id="CABPRJ010001431">
    <property type="protein sequence ID" value="VVC36192.1"/>
    <property type="molecule type" value="Genomic_DNA"/>
</dbReference>
<feature type="transmembrane region" description="Helical" evidence="14">
    <location>
        <begin position="898"/>
        <end position="915"/>
    </location>
</feature>
<feature type="transmembrane region" description="Helical" evidence="14">
    <location>
        <begin position="1035"/>
        <end position="1057"/>
    </location>
</feature>
<dbReference type="GO" id="GO:0016887">
    <property type="term" value="F:ATP hydrolysis activity"/>
    <property type="evidence" value="ECO:0007669"/>
    <property type="project" value="InterPro"/>
</dbReference>
<feature type="transmembrane region" description="Helical" evidence="14">
    <location>
        <begin position="271"/>
        <end position="291"/>
    </location>
</feature>
<dbReference type="FunFam" id="3.40.50.300:FF:000479">
    <property type="entry name" value="Multidrug resistance protein 1A"/>
    <property type="match status" value="1"/>
</dbReference>
<keyword evidence="5 14" id="KW-0812">Transmembrane</keyword>
<keyword evidence="10 14" id="KW-1133">Transmembrane helix</keyword>
<evidence type="ECO:0000256" key="1">
    <source>
        <dbReference type="ARBA" id="ARBA00004141"/>
    </source>
</evidence>
<evidence type="ECO:0000256" key="11">
    <source>
        <dbReference type="ARBA" id="ARBA00023136"/>
    </source>
</evidence>
<proteinExistence type="inferred from homology"/>
<comment type="catalytic activity">
    <reaction evidence="13">
        <text>ATP + H2O + xenobioticSide 1 = ADP + phosphate + xenobioticSide 2.</text>
        <dbReference type="EC" id="7.6.2.2"/>
    </reaction>
</comment>
<dbReference type="CDD" id="cd18577">
    <property type="entry name" value="ABC_6TM_Pgp_ABCB1_D1_like"/>
    <property type="match status" value="1"/>
</dbReference>